<sequence>MAGVCTGDLGKEIWPELLGVRGEVAVKVINKENPKLSVVIIEEGMMVTMEIDCERVRVWVDKNGIVNVVPRIG</sequence>
<dbReference type="PANTHER" id="PTHR33091">
    <property type="entry name" value="PROTEIN, PUTATIVE, EXPRESSED-RELATED"/>
    <property type="match status" value="1"/>
</dbReference>
<dbReference type="InterPro" id="IPR000864">
    <property type="entry name" value="Prot_inh_pot1"/>
</dbReference>
<accession>A0A7J6W6M8</accession>
<name>A0A7J6W6M8_THATH</name>
<keyword evidence="2" id="KW-0646">Protease inhibitor</keyword>
<dbReference type="AlphaFoldDB" id="A0A7J6W6M8"/>
<dbReference type="Pfam" id="PF00280">
    <property type="entry name" value="potato_inhibit"/>
    <property type="match status" value="1"/>
</dbReference>
<gene>
    <name evidence="4" type="ORF">FRX31_017377</name>
</gene>
<dbReference type="InterPro" id="IPR036354">
    <property type="entry name" value="Prot_inh_pot1_sf"/>
</dbReference>
<dbReference type="Proteomes" id="UP000554482">
    <property type="component" value="Unassembled WGS sequence"/>
</dbReference>
<evidence type="ECO:0000313" key="4">
    <source>
        <dbReference type="EMBL" id="KAF5193036.1"/>
    </source>
</evidence>
<dbReference type="GO" id="GO:0004867">
    <property type="term" value="F:serine-type endopeptidase inhibitor activity"/>
    <property type="evidence" value="ECO:0007669"/>
    <property type="project" value="UniProtKB-KW"/>
</dbReference>
<dbReference type="GO" id="GO:0009611">
    <property type="term" value="P:response to wounding"/>
    <property type="evidence" value="ECO:0007669"/>
    <property type="project" value="InterPro"/>
</dbReference>
<dbReference type="PRINTS" id="PR00292">
    <property type="entry name" value="POTATOINHBTR"/>
</dbReference>
<proteinExistence type="inferred from homology"/>
<evidence type="ECO:0000256" key="1">
    <source>
        <dbReference type="ARBA" id="ARBA00008210"/>
    </source>
</evidence>
<comment type="similarity">
    <text evidence="1">Belongs to the protease inhibitor I13 (potato type I serine protease inhibitor) family.</text>
</comment>
<comment type="caution">
    <text evidence="4">The sequence shown here is derived from an EMBL/GenBank/DDBJ whole genome shotgun (WGS) entry which is preliminary data.</text>
</comment>
<dbReference type="EMBL" id="JABWDY010020592">
    <property type="protein sequence ID" value="KAF5193036.1"/>
    <property type="molecule type" value="Genomic_DNA"/>
</dbReference>
<dbReference type="PANTHER" id="PTHR33091:SF73">
    <property type="entry name" value="INHIBITOR OF TRYPSIN AND HAGEMAN FACTOR-LIKE"/>
    <property type="match status" value="1"/>
</dbReference>
<evidence type="ECO:0000256" key="3">
    <source>
        <dbReference type="ARBA" id="ARBA00022900"/>
    </source>
</evidence>
<evidence type="ECO:0000256" key="2">
    <source>
        <dbReference type="ARBA" id="ARBA00022690"/>
    </source>
</evidence>
<protein>
    <submittedName>
        <fullName evidence="4">Proteinase inhibitor i13</fullName>
    </submittedName>
</protein>
<dbReference type="Gene3D" id="3.30.10.10">
    <property type="entry name" value="Trypsin Inhibitor V, subunit A"/>
    <property type="match status" value="1"/>
</dbReference>
<keyword evidence="3" id="KW-0722">Serine protease inhibitor</keyword>
<dbReference type="PROSITE" id="PS00285">
    <property type="entry name" value="POTATO_INHIBITOR"/>
    <property type="match status" value="1"/>
</dbReference>
<keyword evidence="5" id="KW-1185">Reference proteome</keyword>
<reference evidence="4 5" key="1">
    <citation type="submission" date="2020-06" db="EMBL/GenBank/DDBJ databases">
        <title>Transcriptomic and genomic resources for Thalictrum thalictroides and T. hernandezii: Facilitating candidate gene discovery in an emerging model plant lineage.</title>
        <authorList>
            <person name="Arias T."/>
            <person name="Riano-Pachon D.M."/>
            <person name="Di Stilio V.S."/>
        </authorList>
    </citation>
    <scope>NUCLEOTIDE SEQUENCE [LARGE SCALE GENOMIC DNA]</scope>
    <source>
        <strain evidence="5">cv. WT478/WT964</strain>
        <tissue evidence="4">Leaves</tissue>
    </source>
</reference>
<organism evidence="4 5">
    <name type="scientific">Thalictrum thalictroides</name>
    <name type="common">Rue-anemone</name>
    <name type="synonym">Anemone thalictroides</name>
    <dbReference type="NCBI Taxonomy" id="46969"/>
    <lineage>
        <taxon>Eukaryota</taxon>
        <taxon>Viridiplantae</taxon>
        <taxon>Streptophyta</taxon>
        <taxon>Embryophyta</taxon>
        <taxon>Tracheophyta</taxon>
        <taxon>Spermatophyta</taxon>
        <taxon>Magnoliopsida</taxon>
        <taxon>Ranunculales</taxon>
        <taxon>Ranunculaceae</taxon>
        <taxon>Thalictroideae</taxon>
        <taxon>Thalictrum</taxon>
    </lineage>
</organism>
<dbReference type="OrthoDB" id="10013825at2759"/>
<evidence type="ECO:0000313" key="5">
    <source>
        <dbReference type="Proteomes" id="UP000554482"/>
    </source>
</evidence>
<dbReference type="SUPFAM" id="SSF54654">
    <property type="entry name" value="CI-2 family of serine protease inhibitors"/>
    <property type="match status" value="1"/>
</dbReference>